<dbReference type="PATRIC" id="fig|294671.3.peg.288"/>
<dbReference type="KEGG" id="mol:YLM1_0287"/>
<gene>
    <name evidence="1" type="ORF">YLM1_0287</name>
</gene>
<dbReference type="AlphaFoldDB" id="A0A126QYF7"/>
<dbReference type="STRING" id="294671.YLM1_0287"/>
<reference evidence="2" key="2">
    <citation type="submission" date="2016-02" db="EMBL/GenBank/DDBJ databases">
        <title>The draft genome sequence of the rumen methanogen Methanobrevibacter olleyae YLM1.</title>
        <authorList>
            <consortium name="New Zealand Agricultural Greenhouse Gas Research Centre/Pastoral Greenhouse Gas Research Consortium"/>
            <person name="Kelly W.J."/>
            <person name="Li D."/>
            <person name="Lambie S.C."/>
            <person name="Attwood G.T."/>
            <person name="Altermann E."/>
            <person name="Leahy S.C."/>
        </authorList>
    </citation>
    <scope>NUCLEOTIDE SEQUENCE [LARGE SCALE GENOMIC DNA]</scope>
    <source>
        <strain evidence="2">YLM1</strain>
    </source>
</reference>
<dbReference type="Proteomes" id="UP000066376">
    <property type="component" value="Chromosome"/>
</dbReference>
<proteinExistence type="predicted"/>
<sequence length="105" mass="12471">MRKIKNPIILYNSDYIKIIILKLKDVIFMSLASSKLYGNDELHLPKIIKKEFKNFKIDKNTIFEWDIKDNEIILTPRQKVTFDDVFGMIDDDGEEWNIDELVYDG</sequence>
<keyword evidence="2" id="KW-1185">Reference proteome</keyword>
<reference evidence="1 2" key="1">
    <citation type="journal article" date="2016" name="Genome Announc.">
        <title>Draft Genome Sequence of the Rumen Methanogen Methanobrevibacter olleyae YLM1.</title>
        <authorList>
            <person name="Kelly W.J."/>
            <person name="Li D."/>
            <person name="Lambie S.C."/>
            <person name="Cox F."/>
            <person name="Attwood G.T."/>
            <person name="Altermann E."/>
            <person name="Leahy S.C."/>
        </authorList>
    </citation>
    <scope>NUCLEOTIDE SEQUENCE [LARGE SCALE GENOMIC DNA]</scope>
    <source>
        <strain evidence="1 2">YLM1</strain>
    </source>
</reference>
<evidence type="ECO:0000313" key="1">
    <source>
        <dbReference type="EMBL" id="AMK14847.1"/>
    </source>
</evidence>
<dbReference type="EMBL" id="CP014265">
    <property type="protein sequence ID" value="AMK14847.1"/>
    <property type="molecule type" value="Genomic_DNA"/>
</dbReference>
<name>A0A126QYF7_METOL</name>
<evidence type="ECO:0000313" key="2">
    <source>
        <dbReference type="Proteomes" id="UP000066376"/>
    </source>
</evidence>
<protein>
    <submittedName>
        <fullName evidence="1">Uncharacterized protein</fullName>
    </submittedName>
</protein>
<accession>A0A126QYF7</accession>
<organism evidence="1 2">
    <name type="scientific">Methanobrevibacter olleyae</name>
    <dbReference type="NCBI Taxonomy" id="294671"/>
    <lineage>
        <taxon>Archaea</taxon>
        <taxon>Methanobacteriati</taxon>
        <taxon>Methanobacteriota</taxon>
        <taxon>Methanomada group</taxon>
        <taxon>Methanobacteria</taxon>
        <taxon>Methanobacteriales</taxon>
        <taxon>Methanobacteriaceae</taxon>
        <taxon>Methanobrevibacter</taxon>
    </lineage>
</organism>